<reference evidence="3 4" key="1">
    <citation type="submission" date="2020-12" db="EMBL/GenBank/DDBJ databases">
        <title>Sulforoseuscoccus oceanibium gen. nov., sp. nov., a representative of the phylum Verrucomicrobia with special cytoplasmic membrane, and proposal of Sulforoseuscoccusaceae fam. nov.</title>
        <authorList>
            <person name="Xi F."/>
        </authorList>
    </citation>
    <scope>NUCLEOTIDE SEQUENCE [LARGE SCALE GENOMIC DNA]</scope>
    <source>
        <strain evidence="3 4">T37</strain>
    </source>
</reference>
<feature type="transmembrane region" description="Helical" evidence="2">
    <location>
        <begin position="87"/>
        <end position="108"/>
    </location>
</feature>
<gene>
    <name evidence="3" type="ORF">G3M56_010240</name>
</gene>
<dbReference type="PANTHER" id="PTHR33269:SF17">
    <property type="entry name" value="NADH-UBIQUINONE OXIDOREDUCTASE CHAIN 6"/>
    <property type="match status" value="1"/>
</dbReference>
<proteinExistence type="inferred from homology"/>
<feature type="transmembrane region" description="Helical" evidence="2">
    <location>
        <begin position="6"/>
        <end position="23"/>
    </location>
</feature>
<feature type="transmembrane region" description="Helical" evidence="2">
    <location>
        <begin position="169"/>
        <end position="188"/>
    </location>
</feature>
<evidence type="ECO:0000256" key="1">
    <source>
        <dbReference type="ARBA" id="ARBA00005698"/>
    </source>
</evidence>
<comment type="similarity">
    <text evidence="1 2">Belongs to the complex I subunit 6 family.</text>
</comment>
<dbReference type="RefSeq" id="WP_164362297.1">
    <property type="nucleotide sequence ID" value="NZ_CP066776.1"/>
</dbReference>
<feature type="transmembrane region" description="Helical" evidence="2">
    <location>
        <begin position="30"/>
        <end position="51"/>
    </location>
</feature>
<dbReference type="InterPro" id="IPR042106">
    <property type="entry name" value="Nuo/plastoQ_OxRdtase_6_NuoJ"/>
</dbReference>
<dbReference type="KEGG" id="soa:G3M56_010240"/>
<keyword evidence="4" id="KW-1185">Reference proteome</keyword>
<organism evidence="3 4">
    <name type="scientific">Sulfuriroseicoccus oceanibius</name>
    <dbReference type="NCBI Taxonomy" id="2707525"/>
    <lineage>
        <taxon>Bacteria</taxon>
        <taxon>Pseudomonadati</taxon>
        <taxon>Verrucomicrobiota</taxon>
        <taxon>Verrucomicrobiia</taxon>
        <taxon>Verrucomicrobiales</taxon>
        <taxon>Verrucomicrobiaceae</taxon>
        <taxon>Sulfuriroseicoccus</taxon>
    </lineage>
</organism>
<protein>
    <recommendedName>
        <fullName evidence="2">NADH-quinone oxidoreductase subunit J</fullName>
        <ecNumber evidence="2">7.1.1.-</ecNumber>
    </recommendedName>
</protein>
<comment type="subcellular location">
    <subcellularLocation>
        <location evidence="2">Cell membrane</location>
        <topology evidence="2">Multi-pass membrane protein</topology>
    </subcellularLocation>
</comment>
<dbReference type="GO" id="GO:0005886">
    <property type="term" value="C:plasma membrane"/>
    <property type="evidence" value="ECO:0007669"/>
    <property type="project" value="UniProtKB-SubCell"/>
</dbReference>
<accession>A0A6B3L2W8</accession>
<dbReference type="Proteomes" id="UP000475117">
    <property type="component" value="Chromosome"/>
</dbReference>
<keyword evidence="2" id="KW-1133">Transmembrane helix</keyword>
<dbReference type="InterPro" id="IPR001457">
    <property type="entry name" value="NADH_UbQ/plastoQ_OxRdtase_su6"/>
</dbReference>
<keyword evidence="2" id="KW-1003">Cell membrane</keyword>
<dbReference type="Gene3D" id="1.20.120.1200">
    <property type="entry name" value="NADH-ubiquinone/plastoquinone oxidoreductase chain 6, subunit NuoJ"/>
    <property type="match status" value="1"/>
</dbReference>
<comment type="catalytic activity">
    <reaction evidence="2">
        <text>a quinone + NADH + 5 H(+)(in) = a quinol + NAD(+) + 4 H(+)(out)</text>
        <dbReference type="Rhea" id="RHEA:57888"/>
        <dbReference type="ChEBI" id="CHEBI:15378"/>
        <dbReference type="ChEBI" id="CHEBI:24646"/>
        <dbReference type="ChEBI" id="CHEBI:57540"/>
        <dbReference type="ChEBI" id="CHEBI:57945"/>
        <dbReference type="ChEBI" id="CHEBI:132124"/>
    </reaction>
</comment>
<keyword evidence="2" id="KW-0812">Transmembrane</keyword>
<evidence type="ECO:0000313" key="3">
    <source>
        <dbReference type="EMBL" id="QQL44269.1"/>
    </source>
</evidence>
<dbReference type="AlphaFoldDB" id="A0A6B3L2W8"/>
<evidence type="ECO:0000313" key="4">
    <source>
        <dbReference type="Proteomes" id="UP000475117"/>
    </source>
</evidence>
<dbReference type="EMBL" id="CP066776">
    <property type="protein sequence ID" value="QQL44269.1"/>
    <property type="molecule type" value="Genomic_DNA"/>
</dbReference>
<keyword evidence="2" id="KW-0472">Membrane</keyword>
<evidence type="ECO:0000256" key="2">
    <source>
        <dbReference type="RuleBase" id="RU004429"/>
    </source>
</evidence>
<dbReference type="GO" id="GO:0008137">
    <property type="term" value="F:NADH dehydrogenase (ubiquinone) activity"/>
    <property type="evidence" value="ECO:0007669"/>
    <property type="project" value="UniProtKB-UniRule"/>
</dbReference>
<dbReference type="GO" id="GO:0048038">
    <property type="term" value="F:quinone binding"/>
    <property type="evidence" value="ECO:0007669"/>
    <property type="project" value="UniProtKB-UniRule"/>
</dbReference>
<dbReference type="Pfam" id="PF00499">
    <property type="entry name" value="Oxidored_q3"/>
    <property type="match status" value="1"/>
</dbReference>
<dbReference type="PANTHER" id="PTHR33269">
    <property type="entry name" value="NADH-UBIQUINONE OXIDOREDUCTASE CHAIN 6"/>
    <property type="match status" value="1"/>
</dbReference>
<dbReference type="EC" id="7.1.1.-" evidence="2"/>
<feature type="transmembrane region" description="Helical" evidence="2">
    <location>
        <begin position="57"/>
        <end position="75"/>
    </location>
</feature>
<name>A0A6B3L2W8_9BACT</name>
<comment type="function">
    <text evidence="2">NDH-1 shuttles electrons from NADH, via FMN and iron-sulfur (Fe-S) centers, to quinones in the respiratory chain. Couples the redox reaction to proton translocation (for every two electrons transferred, four hydrogen ions are translocated across the cytoplasmic membrane), and thus conserves the redox energy in a proton gradient.</text>
</comment>
<keyword evidence="2" id="KW-0874">Quinone</keyword>
<keyword evidence="2" id="KW-0520">NAD</keyword>
<sequence length="194" mass="20635">MESLLFYVFTAIMLGSAIGVIVNRNPISSALCLVLSFVGVAGLFILLSAFFIGIIQILVYAGAVMVLFLFIIMLLDVNVEEKRKVNLGAVGGGIFIALIFLGQLLSVVGDIPGASEPLADIDHQQALVARTEARGTDAIDGDRIAEELAEGSLPDVQLIGEAIFTKYNFHLQMVGVLLLTSTVGVVLLSKKKLS</sequence>